<comment type="cofactor">
    <cofactor evidence="1">
        <name>a divalent metal cation</name>
        <dbReference type="ChEBI" id="CHEBI:60240"/>
    </cofactor>
</comment>
<accession>A0A5J9VBY6</accession>
<evidence type="ECO:0000256" key="1">
    <source>
        <dbReference type="ARBA" id="ARBA00001968"/>
    </source>
</evidence>
<keyword evidence="4" id="KW-0540">Nuclease</keyword>
<feature type="non-terminal residue" evidence="11">
    <location>
        <position position="1"/>
    </location>
</feature>
<organism evidence="11 12">
    <name type="scientific">Eragrostis curvula</name>
    <name type="common">weeping love grass</name>
    <dbReference type="NCBI Taxonomy" id="38414"/>
    <lineage>
        <taxon>Eukaryota</taxon>
        <taxon>Viridiplantae</taxon>
        <taxon>Streptophyta</taxon>
        <taxon>Embryophyta</taxon>
        <taxon>Tracheophyta</taxon>
        <taxon>Spermatophyta</taxon>
        <taxon>Magnoliopsida</taxon>
        <taxon>Liliopsida</taxon>
        <taxon>Poales</taxon>
        <taxon>Poaceae</taxon>
        <taxon>PACMAD clade</taxon>
        <taxon>Chloridoideae</taxon>
        <taxon>Eragrostideae</taxon>
        <taxon>Eragrostidinae</taxon>
        <taxon>Eragrostis</taxon>
    </lineage>
</organism>
<dbReference type="Proteomes" id="UP000324897">
    <property type="component" value="Chromosome 1"/>
</dbReference>
<evidence type="ECO:0000313" key="12">
    <source>
        <dbReference type="Proteomes" id="UP000324897"/>
    </source>
</evidence>
<dbReference type="EMBL" id="RWGY01000011">
    <property type="protein sequence ID" value="TVU33178.1"/>
    <property type="molecule type" value="Genomic_DNA"/>
</dbReference>
<dbReference type="PANTHER" id="PTHR22930:SF290">
    <property type="entry name" value="OS04G0422900 PROTEIN"/>
    <property type="match status" value="1"/>
</dbReference>
<evidence type="ECO:0000256" key="5">
    <source>
        <dbReference type="ARBA" id="ARBA00022723"/>
    </source>
</evidence>
<dbReference type="InterPro" id="IPR058353">
    <property type="entry name" value="DUF8040"/>
</dbReference>
<sequence length="600" mass="67072">IVTGPSFRYVLGFLLRHQTDWPAKACHRHFFAASAYGKRTPRVWSARRRRRRCSRHLRHRRAHIARSRSVGLLLPCLPASSVSFRRHLGLSATPLPCLLLRRRRLRSATSVGCGEMDPEDFTDSEEEEEDDDLMLFILPALYLASTQISTPGNASTETATPRNISKRVAAPAHTSTGTATPGQASKRTATPGTTSKRTATPGTTSKRKRNAKSGHASAGTASLDDKKKFRTVEWICKVLEDDRGEGYDKLQVGPQILQELSVYLRSNNLLQNTRGASVEEKVGMFIYMLSQNASFQKLSSRFVYSTETIHRHIKACFDAVTSLTSEFVKPPSTQPHWKISSDQRYGPYFENCIGAIDGIHVPLNISESEAAPYKNREESISHNVMLACDFDLNIVYVYCGREGSASDAAVLYSAIGSGFEVPGGKFYLVDRGYANTPSFLAPYIGVPYPTVEQEQSSFQPQDYMELFNLRHAQLHNHIKHAIGLLKSRFPILNVATGYRKETQLKIPAAAVVLHNVFQKHRGEEERLSNQTIPSTARKPVALPSGDNTYCNDVAALNSQCYMGDALRDGIALRMWADYERDIQSRKHEAFVWNSEDNQLV</sequence>
<dbReference type="Pfam" id="PF13359">
    <property type="entry name" value="DDE_Tnp_4"/>
    <property type="match status" value="1"/>
</dbReference>
<dbReference type="Pfam" id="PF26138">
    <property type="entry name" value="DUF8040"/>
    <property type="match status" value="1"/>
</dbReference>
<evidence type="ECO:0000313" key="11">
    <source>
        <dbReference type="EMBL" id="TVU33178.1"/>
    </source>
</evidence>
<proteinExistence type="inferred from homology"/>
<keyword evidence="5" id="KW-0479">Metal-binding</keyword>
<feature type="domain" description="DUF8040" evidence="10">
    <location>
        <begin position="228"/>
        <end position="321"/>
    </location>
</feature>
<comment type="caution">
    <text evidence="11">The sequence shown here is derived from an EMBL/GenBank/DDBJ whole genome shotgun (WGS) entry which is preliminary data.</text>
</comment>
<evidence type="ECO:0000256" key="2">
    <source>
        <dbReference type="ARBA" id="ARBA00004123"/>
    </source>
</evidence>
<protein>
    <submittedName>
        <fullName evidence="11">Uncharacterized protein</fullName>
    </submittedName>
</protein>
<dbReference type="Gramene" id="TVU33178">
    <property type="protein sequence ID" value="TVU33178"/>
    <property type="gene ID" value="EJB05_24964"/>
</dbReference>
<evidence type="ECO:0000256" key="6">
    <source>
        <dbReference type="ARBA" id="ARBA00022801"/>
    </source>
</evidence>
<dbReference type="GO" id="GO:0046872">
    <property type="term" value="F:metal ion binding"/>
    <property type="evidence" value="ECO:0007669"/>
    <property type="project" value="UniProtKB-KW"/>
</dbReference>
<feature type="region of interest" description="Disordered" evidence="8">
    <location>
        <begin position="149"/>
        <end position="222"/>
    </location>
</feature>
<dbReference type="AlphaFoldDB" id="A0A5J9VBY6"/>
<dbReference type="GO" id="GO:0005634">
    <property type="term" value="C:nucleus"/>
    <property type="evidence" value="ECO:0007669"/>
    <property type="project" value="UniProtKB-SubCell"/>
</dbReference>
<evidence type="ECO:0000256" key="8">
    <source>
        <dbReference type="SAM" id="MobiDB-lite"/>
    </source>
</evidence>
<evidence type="ECO:0000256" key="3">
    <source>
        <dbReference type="ARBA" id="ARBA00006958"/>
    </source>
</evidence>
<feature type="domain" description="DDE Tnp4" evidence="9">
    <location>
        <begin position="356"/>
        <end position="515"/>
    </location>
</feature>
<dbReference type="InterPro" id="IPR027806">
    <property type="entry name" value="HARBI1_dom"/>
</dbReference>
<reference evidence="11 12" key="1">
    <citation type="journal article" date="2019" name="Sci. Rep.">
        <title>A high-quality genome of Eragrostis curvula grass provides insights into Poaceae evolution and supports new strategies to enhance forage quality.</title>
        <authorList>
            <person name="Carballo J."/>
            <person name="Santos B.A.C.M."/>
            <person name="Zappacosta D."/>
            <person name="Garbus I."/>
            <person name="Selva J.P."/>
            <person name="Gallo C.A."/>
            <person name="Diaz A."/>
            <person name="Albertini E."/>
            <person name="Caccamo M."/>
            <person name="Echenique V."/>
        </authorList>
    </citation>
    <scope>NUCLEOTIDE SEQUENCE [LARGE SCALE GENOMIC DNA]</scope>
    <source>
        <strain evidence="12">cv. Victoria</strain>
        <tissue evidence="11">Leaf</tissue>
    </source>
</reference>
<dbReference type="InterPro" id="IPR045249">
    <property type="entry name" value="HARBI1-like"/>
</dbReference>
<evidence type="ECO:0000256" key="4">
    <source>
        <dbReference type="ARBA" id="ARBA00022722"/>
    </source>
</evidence>
<keyword evidence="12" id="KW-1185">Reference proteome</keyword>
<evidence type="ECO:0000259" key="9">
    <source>
        <dbReference type="Pfam" id="PF13359"/>
    </source>
</evidence>
<keyword evidence="6" id="KW-0378">Hydrolase</keyword>
<evidence type="ECO:0000256" key="7">
    <source>
        <dbReference type="ARBA" id="ARBA00023242"/>
    </source>
</evidence>
<keyword evidence="7" id="KW-0539">Nucleus</keyword>
<name>A0A5J9VBY6_9POAL</name>
<comment type="similarity">
    <text evidence="3">Belongs to the HARBI1 family.</text>
</comment>
<dbReference type="PANTHER" id="PTHR22930">
    <property type="match status" value="1"/>
</dbReference>
<gene>
    <name evidence="11" type="ORF">EJB05_24964</name>
</gene>
<feature type="compositionally biased region" description="Polar residues" evidence="8">
    <location>
        <begin position="173"/>
        <end position="204"/>
    </location>
</feature>
<dbReference type="OrthoDB" id="1851308at2759"/>
<dbReference type="GO" id="GO:0004518">
    <property type="term" value="F:nuclease activity"/>
    <property type="evidence" value="ECO:0007669"/>
    <property type="project" value="UniProtKB-KW"/>
</dbReference>
<feature type="compositionally biased region" description="Polar residues" evidence="8">
    <location>
        <begin position="149"/>
        <end position="163"/>
    </location>
</feature>
<evidence type="ECO:0000259" key="10">
    <source>
        <dbReference type="Pfam" id="PF26138"/>
    </source>
</evidence>
<comment type="subcellular location">
    <subcellularLocation>
        <location evidence="2">Nucleus</location>
    </subcellularLocation>
</comment>
<dbReference type="GO" id="GO:0016787">
    <property type="term" value="F:hydrolase activity"/>
    <property type="evidence" value="ECO:0007669"/>
    <property type="project" value="UniProtKB-KW"/>
</dbReference>